<accession>A0A2R6QMB6</accession>
<organism evidence="2 3">
    <name type="scientific">Hermanssonia centrifuga</name>
    <dbReference type="NCBI Taxonomy" id="98765"/>
    <lineage>
        <taxon>Eukaryota</taxon>
        <taxon>Fungi</taxon>
        <taxon>Dikarya</taxon>
        <taxon>Basidiomycota</taxon>
        <taxon>Agaricomycotina</taxon>
        <taxon>Agaricomycetes</taxon>
        <taxon>Polyporales</taxon>
        <taxon>Meruliaceae</taxon>
        <taxon>Hermanssonia</taxon>
    </lineage>
</organism>
<proteinExistence type="predicted"/>
<evidence type="ECO:0000313" key="3">
    <source>
        <dbReference type="Proteomes" id="UP000186601"/>
    </source>
</evidence>
<dbReference type="Proteomes" id="UP000186601">
    <property type="component" value="Unassembled WGS sequence"/>
</dbReference>
<gene>
    <name evidence="2" type="ORF">PHLCEN_2v3340</name>
</gene>
<dbReference type="AlphaFoldDB" id="A0A2R6QMB6"/>
<comment type="caution">
    <text evidence="2">The sequence shown here is derived from an EMBL/GenBank/DDBJ whole genome shotgun (WGS) entry which is preliminary data.</text>
</comment>
<dbReference type="InterPro" id="IPR012597">
    <property type="entry name" value="Pheromone"/>
</dbReference>
<keyword evidence="3" id="KW-1185">Reference proteome</keyword>
<dbReference type="EMBL" id="MLYV02000321">
    <property type="protein sequence ID" value="PSS11044.1"/>
    <property type="molecule type" value="Genomic_DNA"/>
</dbReference>
<protein>
    <recommendedName>
        <fullName evidence="4">Pheromone</fullName>
    </recommendedName>
</protein>
<sequence>MDTFDLINLLPILAGGDSPSSMHPQSSDSPLPTSFLVDDPTISDLILVDLEHSGGSVSKFFCVIA</sequence>
<dbReference type="Pfam" id="PF08015">
    <property type="entry name" value="Pheromone"/>
    <property type="match status" value="1"/>
</dbReference>
<evidence type="ECO:0008006" key="4">
    <source>
        <dbReference type="Google" id="ProtNLM"/>
    </source>
</evidence>
<evidence type="ECO:0000256" key="1">
    <source>
        <dbReference type="SAM" id="MobiDB-lite"/>
    </source>
</evidence>
<name>A0A2R6QMB6_9APHY</name>
<dbReference type="GO" id="GO:0000772">
    <property type="term" value="F:mating pheromone activity"/>
    <property type="evidence" value="ECO:0007669"/>
    <property type="project" value="InterPro"/>
</dbReference>
<feature type="compositionally biased region" description="Low complexity" evidence="1">
    <location>
        <begin position="18"/>
        <end position="30"/>
    </location>
</feature>
<feature type="region of interest" description="Disordered" evidence="1">
    <location>
        <begin position="14"/>
        <end position="33"/>
    </location>
</feature>
<evidence type="ECO:0000313" key="2">
    <source>
        <dbReference type="EMBL" id="PSS11044.1"/>
    </source>
</evidence>
<reference evidence="2 3" key="1">
    <citation type="submission" date="2018-02" db="EMBL/GenBank/DDBJ databases">
        <title>Genome sequence of the basidiomycete white-rot fungus Phlebia centrifuga.</title>
        <authorList>
            <person name="Granchi Z."/>
            <person name="Peng M."/>
            <person name="de Vries R.P."/>
            <person name="Hilden K."/>
            <person name="Makela M.R."/>
            <person name="Grigoriev I."/>
            <person name="Riley R."/>
        </authorList>
    </citation>
    <scope>NUCLEOTIDE SEQUENCE [LARGE SCALE GENOMIC DNA]</scope>
    <source>
        <strain evidence="2 3">FBCC195</strain>
    </source>
</reference>
<dbReference type="GO" id="GO:0016020">
    <property type="term" value="C:membrane"/>
    <property type="evidence" value="ECO:0007669"/>
    <property type="project" value="InterPro"/>
</dbReference>